<dbReference type="PROSITE" id="PS01127">
    <property type="entry name" value="EF_TS_2"/>
    <property type="match status" value="1"/>
</dbReference>
<evidence type="ECO:0000313" key="10">
    <source>
        <dbReference type="EMBL" id="QEK38201.1"/>
    </source>
</evidence>
<evidence type="ECO:0000256" key="6">
    <source>
        <dbReference type="HAMAP-Rule" id="MF_00050"/>
    </source>
</evidence>
<name>A0A5C0UET7_9PROT</name>
<dbReference type="AlphaFoldDB" id="A0A5C0UET7"/>
<comment type="function">
    <text evidence="6 7">Associates with the EF-Tu.GDP complex and induces the exchange of GDP to GTP. It remains bound to the aminoacyl-tRNA.EF-Tu.GTP complex up to the GTP hydrolysis stage on the ribosome.</text>
</comment>
<evidence type="ECO:0000256" key="7">
    <source>
        <dbReference type="RuleBase" id="RU000642"/>
    </source>
</evidence>
<comment type="similarity">
    <text evidence="1 6 7">Belongs to the EF-Ts family.</text>
</comment>
<accession>A0A5C0UET7</accession>
<dbReference type="OrthoDB" id="9808348at2"/>
<dbReference type="GO" id="GO:0005737">
    <property type="term" value="C:cytoplasm"/>
    <property type="evidence" value="ECO:0007669"/>
    <property type="project" value="UniProtKB-SubCell"/>
</dbReference>
<dbReference type="InterPro" id="IPR014039">
    <property type="entry name" value="Transl_elong_EFTs/EF1B_dimer"/>
</dbReference>
<evidence type="ECO:0000256" key="4">
    <source>
        <dbReference type="ARBA" id="ARBA00022768"/>
    </source>
</evidence>
<dbReference type="Proteomes" id="UP000325155">
    <property type="component" value="Chromosome"/>
</dbReference>
<dbReference type="InterPro" id="IPR001816">
    <property type="entry name" value="Transl_elong_EFTs/EF1B"/>
</dbReference>
<dbReference type="KEGG" id="cip:FZC35_02380"/>
<sequence>MTNISMDQIKSLRSRTGSGIAVCKEALVANGGNEEKAIDWLRQKGIASQAKRSGKDASEGIIAMLLEGNAGTLVSLKCETDFVAKSEDFWGIARDLCPLSIVNSKDLPNQALNGTKVSDLLVDKSAIIKENIQLGEVATLKSEPDTYVYGYAHGNIVPLPTIGIIGVLVRISKPNDDFGKKIAMHVAAMNPEVISYSQIPSDIMEREKEVASAKVDQSKPEAVQSAMLEGMLKKALKDKVLLSQDYEDYESGKKYTIEQFAKEKGIEILEFKRIEILK</sequence>
<dbReference type="NCBIfam" id="TIGR00116">
    <property type="entry name" value="tsf"/>
    <property type="match status" value="1"/>
</dbReference>
<evidence type="ECO:0000256" key="2">
    <source>
        <dbReference type="ARBA" id="ARBA00016956"/>
    </source>
</evidence>
<evidence type="ECO:0000256" key="3">
    <source>
        <dbReference type="ARBA" id="ARBA00022490"/>
    </source>
</evidence>
<evidence type="ECO:0000256" key="5">
    <source>
        <dbReference type="ARBA" id="ARBA00022917"/>
    </source>
</evidence>
<dbReference type="EMBL" id="CP043315">
    <property type="protein sequence ID" value="QEK38201.1"/>
    <property type="molecule type" value="Genomic_DNA"/>
</dbReference>
<dbReference type="InterPro" id="IPR009060">
    <property type="entry name" value="UBA-like_sf"/>
</dbReference>
<dbReference type="Gene3D" id="3.30.479.20">
    <property type="entry name" value="Elongation factor Ts, dimerisation domain"/>
    <property type="match status" value="2"/>
</dbReference>
<dbReference type="HAMAP" id="MF_00050">
    <property type="entry name" value="EF_Ts"/>
    <property type="match status" value="1"/>
</dbReference>
<dbReference type="PANTHER" id="PTHR11741">
    <property type="entry name" value="ELONGATION FACTOR TS"/>
    <property type="match status" value="1"/>
</dbReference>
<dbReference type="SUPFAM" id="SSF46934">
    <property type="entry name" value="UBA-like"/>
    <property type="match status" value="1"/>
</dbReference>
<feature type="domain" description="Translation elongation factor EFTs/EF1B dimerisation" evidence="9">
    <location>
        <begin position="71"/>
        <end position="276"/>
    </location>
</feature>
<organism evidence="10 11">
    <name type="scientific">Candidatus Cytomitobacter indipagum</name>
    <dbReference type="NCBI Taxonomy" id="2601575"/>
    <lineage>
        <taxon>Bacteria</taxon>
        <taxon>Pseudomonadati</taxon>
        <taxon>Pseudomonadota</taxon>
        <taxon>Alphaproteobacteria</taxon>
        <taxon>Holosporales</taxon>
        <taxon>Holosporaceae</taxon>
        <taxon>Candidatus Cytomitobacter</taxon>
    </lineage>
</organism>
<evidence type="ECO:0000259" key="9">
    <source>
        <dbReference type="Pfam" id="PF00889"/>
    </source>
</evidence>
<dbReference type="Pfam" id="PF00889">
    <property type="entry name" value="EF_TS"/>
    <property type="match status" value="1"/>
</dbReference>
<dbReference type="CDD" id="cd14275">
    <property type="entry name" value="UBA_EF-Ts"/>
    <property type="match status" value="1"/>
</dbReference>
<keyword evidence="3 6" id="KW-0963">Cytoplasm</keyword>
<dbReference type="SUPFAM" id="SSF54713">
    <property type="entry name" value="Elongation factor Ts (EF-Ts), dimerisation domain"/>
    <property type="match status" value="1"/>
</dbReference>
<reference evidence="10 11" key="1">
    <citation type="submission" date="2019-08" db="EMBL/GenBank/DDBJ databases">
        <title>Highly reduced genomes of protist endosymbionts show evolutionary convergence.</title>
        <authorList>
            <person name="George E."/>
            <person name="Husnik F."/>
            <person name="Tashyreva D."/>
            <person name="Prokopchuk G."/>
            <person name="Horak A."/>
            <person name="Kwong W.K."/>
            <person name="Lukes J."/>
            <person name="Keeling P.J."/>
        </authorList>
    </citation>
    <scope>NUCLEOTIDE SEQUENCE [LARGE SCALE GENOMIC DNA]</scope>
    <source>
        <strain evidence="10">1605</strain>
    </source>
</reference>
<dbReference type="InterPro" id="IPR018101">
    <property type="entry name" value="Transl_elong_Ts_CS"/>
</dbReference>
<dbReference type="Gene3D" id="1.10.286.20">
    <property type="match status" value="1"/>
</dbReference>
<evidence type="ECO:0000256" key="8">
    <source>
        <dbReference type="RuleBase" id="RU000643"/>
    </source>
</evidence>
<dbReference type="RefSeq" id="WP_148981048.1">
    <property type="nucleotide sequence ID" value="NZ_CP043315.1"/>
</dbReference>
<gene>
    <name evidence="6 10" type="primary">tsf</name>
    <name evidence="10" type="ORF">FZC35_02380</name>
</gene>
<dbReference type="FunFam" id="1.10.8.10:FF:000001">
    <property type="entry name" value="Elongation factor Ts"/>
    <property type="match status" value="1"/>
</dbReference>
<dbReference type="GO" id="GO:0003746">
    <property type="term" value="F:translation elongation factor activity"/>
    <property type="evidence" value="ECO:0007669"/>
    <property type="project" value="UniProtKB-UniRule"/>
</dbReference>
<keyword evidence="11" id="KW-1185">Reference proteome</keyword>
<protein>
    <recommendedName>
        <fullName evidence="2 6">Elongation factor Ts</fullName>
        <shortName evidence="6">EF-Ts</shortName>
    </recommendedName>
</protein>
<evidence type="ECO:0000313" key="11">
    <source>
        <dbReference type="Proteomes" id="UP000325155"/>
    </source>
</evidence>
<feature type="region of interest" description="Involved in Mg(2+) ion dislocation from EF-Tu" evidence="6">
    <location>
        <begin position="80"/>
        <end position="83"/>
    </location>
</feature>
<evidence type="ECO:0000256" key="1">
    <source>
        <dbReference type="ARBA" id="ARBA00005532"/>
    </source>
</evidence>
<keyword evidence="5 6" id="KW-0648">Protein biosynthesis</keyword>
<dbReference type="Gene3D" id="1.10.8.10">
    <property type="entry name" value="DNA helicase RuvA subunit, C-terminal domain"/>
    <property type="match status" value="1"/>
</dbReference>
<dbReference type="PANTHER" id="PTHR11741:SF0">
    <property type="entry name" value="ELONGATION FACTOR TS, MITOCHONDRIAL"/>
    <property type="match status" value="1"/>
</dbReference>
<comment type="subcellular location">
    <subcellularLocation>
        <location evidence="6 8">Cytoplasm</location>
    </subcellularLocation>
</comment>
<dbReference type="InterPro" id="IPR036402">
    <property type="entry name" value="EF-Ts_dimer_sf"/>
</dbReference>
<keyword evidence="4 6" id="KW-0251">Elongation factor</keyword>
<proteinExistence type="inferred from homology"/>